<gene>
    <name evidence="1" type="ORF">UT06_C0055G0003</name>
</gene>
<evidence type="ECO:0000313" key="2">
    <source>
        <dbReference type="Proteomes" id="UP000034710"/>
    </source>
</evidence>
<proteinExistence type="predicted"/>
<comment type="caution">
    <text evidence="1">The sequence shown here is derived from an EMBL/GenBank/DDBJ whole genome shotgun (WGS) entry which is preliminary data.</text>
</comment>
<accession>A0A0G0KQ90</accession>
<reference evidence="1 2" key="1">
    <citation type="journal article" date="2015" name="Nature">
        <title>rRNA introns, odd ribosomes, and small enigmatic genomes across a large radiation of phyla.</title>
        <authorList>
            <person name="Brown C.T."/>
            <person name="Hug L.A."/>
            <person name="Thomas B.C."/>
            <person name="Sharon I."/>
            <person name="Castelle C.J."/>
            <person name="Singh A."/>
            <person name="Wilkins M.J."/>
            <person name="Williams K.H."/>
            <person name="Banfield J.F."/>
        </authorList>
    </citation>
    <scope>NUCLEOTIDE SEQUENCE [LARGE SCALE GENOMIC DNA]</scope>
</reference>
<dbReference type="AlphaFoldDB" id="A0A0G0KQ90"/>
<organism evidence="1 2">
    <name type="scientific">Candidatus Woesebacteria bacterium GW2011_GWA1_38_8</name>
    <dbReference type="NCBI Taxonomy" id="1618547"/>
    <lineage>
        <taxon>Bacteria</taxon>
        <taxon>Candidatus Woeseibacteriota</taxon>
    </lineage>
</organism>
<dbReference type="Proteomes" id="UP000034710">
    <property type="component" value="Unassembled WGS sequence"/>
</dbReference>
<name>A0A0G0KQ90_9BACT</name>
<sequence length="343" mass="36229">MADLNPNICSAVVSGESLCSVDISGNLPGTGTYGISASIVDGAATVQCTPYPLTATIAVTDINPWWQVAWGSVITDGSVSSPIPVDAVSPYFITDPVGLLIYSSTTAPSFTPSGTVSSSGAVVNANVSTRPEASFDLFYNKKLPSDVKEAGHINIIDVNSLDATRLTSMGNLGAGTGNVWRGYKTYYYDGDVYGSNLTLNGNLNIFNGVRIVVFIENSSVTINGTIRSNTSGRSSFLLISEGNITVSPTVGGTPDGDPEIEGILYTDGTFSSGHVTTGYDQQLHVRGSVVANQFDLVRNLGTGPLGFTNNRYPGEYFEYGPEQVLAFPPFLRLRTSSWSEVAP</sequence>
<evidence type="ECO:0000313" key="1">
    <source>
        <dbReference type="EMBL" id="KKQ81808.1"/>
    </source>
</evidence>
<dbReference type="EMBL" id="LBVJ01000055">
    <property type="protein sequence ID" value="KKQ81808.1"/>
    <property type="molecule type" value="Genomic_DNA"/>
</dbReference>
<protein>
    <submittedName>
        <fullName evidence="1">Uncharacterized protein</fullName>
    </submittedName>
</protein>